<sequence length="721" mass="84286">MKIKFLLVCALTYTTLFFSQSKSQLEAQEFFWGEDDAFKDAVDIPEKWQNESAVVIYKNENYDYHKFGKQVEYKSSLRKRIKLLDQASVTEFSTFTYQKRFSSSKGYSGYNASHTIVGLKIIKQDGTETIIDIENEAVVVDNETKVAIANLEIGDILDFFYYSVEPFKSVEAFGFNPVEQTLGEEYPIMDYKLYFQTENDFFINFNSYNGAPELTEIATEKNNTRRYELVATDIDKHKYERWFYPLVELPTYKFQVYFARSGKFEDRALAFLPEDEKIIKKTVSEEEVLNYYEAYTPLGDLGSIERFIKENDFKNDRERVIAVYYYARHRYLTQYVEAIIVGETDILASPFYATKNNPHIFGNEKEFARHFMAFLYDFDYDYDLIIGKKRYDGSLDELLIQRNANVFLKVNTSPPVYLDYFRLHSDANQFNYLLEGTDVYEISATKKRLDKITTGKLPQTTYDQNESYKEITITLNEDFSGFNYQGINKYKGYEKADQQFDKLIFKDYVIEDYEKYGTEPFIDQITNKKTREKTEMELAALVTKLREKQLENLKESIEGELEIQDVSDYTYNIKETGRYGFDTSFTYDESFNAKDAFIKKAGPNYIMEVGKLIGGQVDLSDEDRKRVENVFMNYPRSYNYHVTLNIPEGYSVSGLDKLNKSVDNKTGAFISTATIEGNQLIITTTKQYKNNYENGADWPLMIAFLDEAFQFTNEKILLKKN</sequence>
<accession>A0A917GME1</accession>
<dbReference type="RefSeq" id="WP_188464976.1">
    <property type="nucleotide sequence ID" value="NZ_BMFQ01000003.1"/>
</dbReference>
<evidence type="ECO:0008006" key="3">
    <source>
        <dbReference type="Google" id="ProtNLM"/>
    </source>
</evidence>
<dbReference type="Proteomes" id="UP000625976">
    <property type="component" value="Unassembled WGS sequence"/>
</dbReference>
<name>A0A917GME1_9FLAO</name>
<evidence type="ECO:0000313" key="1">
    <source>
        <dbReference type="EMBL" id="GGG51067.1"/>
    </source>
</evidence>
<organism evidence="1 2">
    <name type="scientific">Bizionia arctica</name>
    <dbReference type="NCBI Taxonomy" id="1495645"/>
    <lineage>
        <taxon>Bacteria</taxon>
        <taxon>Pseudomonadati</taxon>
        <taxon>Bacteroidota</taxon>
        <taxon>Flavobacteriia</taxon>
        <taxon>Flavobacteriales</taxon>
        <taxon>Flavobacteriaceae</taxon>
        <taxon>Bizionia</taxon>
    </lineage>
</organism>
<gene>
    <name evidence="1" type="ORF">GCM10010976_22780</name>
</gene>
<reference evidence="1" key="2">
    <citation type="submission" date="2020-09" db="EMBL/GenBank/DDBJ databases">
        <authorList>
            <person name="Sun Q."/>
            <person name="Zhou Y."/>
        </authorList>
    </citation>
    <scope>NUCLEOTIDE SEQUENCE</scope>
    <source>
        <strain evidence="1">CGMCC 1.12751</strain>
    </source>
</reference>
<evidence type="ECO:0000313" key="2">
    <source>
        <dbReference type="Proteomes" id="UP000625976"/>
    </source>
</evidence>
<dbReference type="Gene3D" id="2.60.120.1130">
    <property type="match status" value="1"/>
</dbReference>
<keyword evidence="2" id="KW-1185">Reference proteome</keyword>
<reference evidence="1" key="1">
    <citation type="journal article" date="2014" name="Int. J. Syst. Evol. Microbiol.">
        <title>Complete genome sequence of Corynebacterium casei LMG S-19264T (=DSM 44701T), isolated from a smear-ripened cheese.</title>
        <authorList>
            <consortium name="US DOE Joint Genome Institute (JGI-PGF)"/>
            <person name="Walter F."/>
            <person name="Albersmeier A."/>
            <person name="Kalinowski J."/>
            <person name="Ruckert C."/>
        </authorList>
    </citation>
    <scope>NUCLEOTIDE SEQUENCE</scope>
    <source>
        <strain evidence="1">CGMCC 1.12751</strain>
    </source>
</reference>
<protein>
    <recommendedName>
        <fullName evidence="3">DUF3857 domain-containing protein</fullName>
    </recommendedName>
</protein>
<comment type="caution">
    <text evidence="1">The sequence shown here is derived from an EMBL/GenBank/DDBJ whole genome shotgun (WGS) entry which is preliminary data.</text>
</comment>
<dbReference type="AlphaFoldDB" id="A0A917GME1"/>
<proteinExistence type="predicted"/>
<dbReference type="EMBL" id="BMFQ01000003">
    <property type="protein sequence ID" value="GGG51067.1"/>
    <property type="molecule type" value="Genomic_DNA"/>
</dbReference>